<gene>
    <name evidence="2" type="ORF">PITCH_A130008</name>
</gene>
<evidence type="ECO:0000313" key="2">
    <source>
        <dbReference type="EMBL" id="SPD72356.1"/>
    </source>
</evidence>
<keyword evidence="1" id="KW-0472">Membrane</keyword>
<name>A0A445MSB9_9BACT</name>
<dbReference type="Pfam" id="PF07963">
    <property type="entry name" value="N_methyl"/>
    <property type="match status" value="1"/>
</dbReference>
<evidence type="ECO:0000256" key="1">
    <source>
        <dbReference type="SAM" id="Phobius"/>
    </source>
</evidence>
<protein>
    <recommendedName>
        <fullName evidence="3">Prepilin-type N-terminal cleavage/methylation domain-containing protein</fullName>
    </recommendedName>
</protein>
<keyword evidence="1" id="KW-0812">Transmembrane</keyword>
<organism evidence="2">
    <name type="scientific">uncultured Desulfobacterium sp</name>
    <dbReference type="NCBI Taxonomy" id="201089"/>
    <lineage>
        <taxon>Bacteria</taxon>
        <taxon>Pseudomonadati</taxon>
        <taxon>Thermodesulfobacteriota</taxon>
        <taxon>Desulfobacteria</taxon>
        <taxon>Desulfobacterales</taxon>
        <taxon>Desulfobacteriaceae</taxon>
        <taxon>Desulfobacterium</taxon>
        <taxon>environmental samples</taxon>
    </lineage>
</organism>
<reference evidence="2" key="1">
    <citation type="submission" date="2018-01" db="EMBL/GenBank/DDBJ databases">
        <authorList>
            <person name="Regsiter A."/>
            <person name="William W."/>
        </authorList>
    </citation>
    <scope>NUCLEOTIDE SEQUENCE</scope>
    <source>
        <strain evidence="2">TRIP AH-1</strain>
    </source>
</reference>
<dbReference type="AlphaFoldDB" id="A0A445MSB9"/>
<feature type="transmembrane region" description="Helical" evidence="1">
    <location>
        <begin position="21"/>
        <end position="44"/>
    </location>
</feature>
<sequence>MRIDLREMIVAKEIAHPHEKGFTLVEAMIAVVVLSVGLFAAASMQIKAVDVNSSADRYTDAVNIAQAVLERLLTLEYDRFVIDPELLDDAQMAVSHEPFTDTNGNSAWDMDEPYTDSNGNGVWDAAHTDTNPPPGYAVSWRVEDNLPVNNAKYIMVYVTPYETMKPVTLSCVKSRE</sequence>
<dbReference type="InterPro" id="IPR012902">
    <property type="entry name" value="N_methyl_site"/>
</dbReference>
<proteinExistence type="predicted"/>
<dbReference type="EMBL" id="OJIN01000035">
    <property type="protein sequence ID" value="SPD72356.1"/>
    <property type="molecule type" value="Genomic_DNA"/>
</dbReference>
<dbReference type="PROSITE" id="PS00409">
    <property type="entry name" value="PROKAR_NTER_METHYL"/>
    <property type="match status" value="1"/>
</dbReference>
<dbReference type="NCBIfam" id="TIGR02532">
    <property type="entry name" value="IV_pilin_GFxxxE"/>
    <property type="match status" value="1"/>
</dbReference>
<dbReference type="InterPro" id="IPR045584">
    <property type="entry name" value="Pilin-like"/>
</dbReference>
<dbReference type="SUPFAM" id="SSF54523">
    <property type="entry name" value="Pili subunits"/>
    <property type="match status" value="1"/>
</dbReference>
<evidence type="ECO:0008006" key="3">
    <source>
        <dbReference type="Google" id="ProtNLM"/>
    </source>
</evidence>
<accession>A0A445MSB9</accession>
<keyword evidence="1" id="KW-1133">Transmembrane helix</keyword>